<dbReference type="EMBL" id="JWJD01000007">
    <property type="protein sequence ID" value="KIH75786.1"/>
    <property type="molecule type" value="Genomic_DNA"/>
</dbReference>
<dbReference type="AlphaFoldDB" id="A0A0C2HFU0"/>
<evidence type="ECO:0000256" key="2">
    <source>
        <dbReference type="ARBA" id="ARBA00022676"/>
    </source>
</evidence>
<dbReference type="GO" id="GO:0016757">
    <property type="term" value="F:glycosyltransferase activity"/>
    <property type="evidence" value="ECO:0007669"/>
    <property type="project" value="UniProtKB-KW"/>
</dbReference>
<keyword evidence="3 5" id="KW-0808">Transferase</keyword>
<comment type="similarity">
    <text evidence="1">Belongs to the glycosyltransferase 2 family.</text>
</comment>
<dbReference type="Gene3D" id="3.90.550.10">
    <property type="entry name" value="Spore Coat Polysaccharide Biosynthesis Protein SpsA, Chain A"/>
    <property type="match status" value="1"/>
</dbReference>
<sequence length="335" mass="38352">MNSPQVSILLAVRNEQRFLPAALASLQAQTLRNWELIAVDDGSHDRTAEILQRMVAQDRRIRYFRRPSLGLVAALNFGLARCRASLVARMDGDDLCRPRRLELQTRFLRLHPEVGLVASAVRHFPRLRITDGMRAYEHWQNSLIEQDEILRDLFVESPFAHPSVMLRKRVLQQAGGYQDRPWAEDYDLWLRLAQSGVRFARLPEVLLDWRDRPQRLTRTAQNCSAAAFRAGKIHYLKQSFLHRAQEVTLWGAGLEGKAWRKSLGEAGIGVTRWIEINPRKIGQRIHNAPVVSIEHLHPGGPPLLVTIGSRQARPQVRTWARQKGLKEGVDFMVVT</sequence>
<dbReference type="InterPro" id="IPR001173">
    <property type="entry name" value="Glyco_trans_2-like"/>
</dbReference>
<dbReference type="PANTHER" id="PTHR43685:SF5">
    <property type="entry name" value="GLYCOSYLTRANSFERASE EPSE-RELATED"/>
    <property type="match status" value="1"/>
</dbReference>
<evidence type="ECO:0000313" key="6">
    <source>
        <dbReference type="Proteomes" id="UP000035068"/>
    </source>
</evidence>
<proteinExistence type="inferred from homology"/>
<dbReference type="PANTHER" id="PTHR43685">
    <property type="entry name" value="GLYCOSYLTRANSFERASE"/>
    <property type="match status" value="1"/>
</dbReference>
<keyword evidence="6" id="KW-1185">Reference proteome</keyword>
<evidence type="ECO:0000259" key="4">
    <source>
        <dbReference type="Pfam" id="PF00535"/>
    </source>
</evidence>
<evidence type="ECO:0000313" key="5">
    <source>
        <dbReference type="EMBL" id="KIH75786.1"/>
    </source>
</evidence>
<dbReference type="SUPFAM" id="SSF53448">
    <property type="entry name" value="Nucleotide-diphospho-sugar transferases"/>
    <property type="match status" value="1"/>
</dbReference>
<feature type="domain" description="Glycosyltransferase 2-like" evidence="4">
    <location>
        <begin position="7"/>
        <end position="171"/>
    </location>
</feature>
<dbReference type="InterPro" id="IPR050834">
    <property type="entry name" value="Glycosyltransf_2"/>
</dbReference>
<name>A0A0C2HFU0_9BACT</name>
<evidence type="ECO:0000256" key="3">
    <source>
        <dbReference type="ARBA" id="ARBA00022679"/>
    </source>
</evidence>
<dbReference type="Proteomes" id="UP000035068">
    <property type="component" value="Unassembled WGS sequence"/>
</dbReference>
<dbReference type="RefSeq" id="WP_040100556.1">
    <property type="nucleotide sequence ID" value="NZ_JWJD01000007.1"/>
</dbReference>
<evidence type="ECO:0000256" key="1">
    <source>
        <dbReference type="ARBA" id="ARBA00006739"/>
    </source>
</evidence>
<comment type="caution">
    <text evidence="5">The sequence shown here is derived from an EMBL/GenBank/DDBJ whole genome shotgun (WGS) entry which is preliminary data.</text>
</comment>
<dbReference type="Pfam" id="PF00535">
    <property type="entry name" value="Glycos_transf_2"/>
    <property type="match status" value="1"/>
</dbReference>
<dbReference type="InterPro" id="IPR029044">
    <property type="entry name" value="Nucleotide-diphossugar_trans"/>
</dbReference>
<accession>A0A0C2HFU0</accession>
<protein>
    <submittedName>
        <fullName evidence="5">Glycosyl transferase</fullName>
    </submittedName>
</protein>
<reference evidence="5 6" key="1">
    <citation type="submission" date="2014-12" db="EMBL/GenBank/DDBJ databases">
        <title>Genomes of Geoalkalibacter ferrihydriticus and Geoalkalibacter subterraneus, two haloalkaliphilic metal-reducing members of the Geobacteraceae.</title>
        <authorList>
            <person name="Badalamenti J.P."/>
            <person name="Torres C.I."/>
            <person name="Krajmalnik-Brown R."/>
            <person name="Bond D.R."/>
        </authorList>
    </citation>
    <scope>NUCLEOTIDE SEQUENCE [LARGE SCALE GENOMIC DNA]</scope>
    <source>
        <strain evidence="5 6">DSM 17813</strain>
    </source>
</reference>
<organism evidence="5 6">
    <name type="scientific">Geoalkalibacter ferrihydriticus DSM 17813</name>
    <dbReference type="NCBI Taxonomy" id="1121915"/>
    <lineage>
        <taxon>Bacteria</taxon>
        <taxon>Pseudomonadati</taxon>
        <taxon>Thermodesulfobacteriota</taxon>
        <taxon>Desulfuromonadia</taxon>
        <taxon>Desulfuromonadales</taxon>
        <taxon>Geoalkalibacteraceae</taxon>
        <taxon>Geoalkalibacter</taxon>
    </lineage>
</organism>
<keyword evidence="2" id="KW-0328">Glycosyltransferase</keyword>
<gene>
    <name evidence="5" type="ORF">GFER_14400</name>
</gene>